<dbReference type="InterPro" id="IPR013325">
    <property type="entry name" value="RNA_pol_sigma_r2"/>
</dbReference>
<dbReference type="InterPro" id="IPR039425">
    <property type="entry name" value="RNA_pol_sigma-70-like"/>
</dbReference>
<dbReference type="PANTHER" id="PTHR43133">
    <property type="entry name" value="RNA POLYMERASE ECF-TYPE SIGMA FACTO"/>
    <property type="match status" value="1"/>
</dbReference>
<comment type="caution">
    <text evidence="7">The sequence shown here is derived from an EMBL/GenBank/DDBJ whole genome shotgun (WGS) entry which is preliminary data.</text>
</comment>
<dbReference type="Gene3D" id="1.10.10.10">
    <property type="entry name" value="Winged helix-like DNA-binding domain superfamily/Winged helix DNA-binding domain"/>
    <property type="match status" value="1"/>
</dbReference>
<dbReference type="InterPro" id="IPR013324">
    <property type="entry name" value="RNA_pol_sigma_r3/r4-like"/>
</dbReference>
<dbReference type="InterPro" id="IPR007630">
    <property type="entry name" value="RNA_pol_sigma70_r4"/>
</dbReference>
<dbReference type="PANTHER" id="PTHR43133:SF52">
    <property type="entry name" value="ECF RNA POLYMERASE SIGMA FACTOR SIGL"/>
    <property type="match status" value="1"/>
</dbReference>
<keyword evidence="8" id="KW-1185">Reference proteome</keyword>
<reference evidence="7 8" key="1">
    <citation type="submission" date="2021-01" db="EMBL/GenBank/DDBJ databases">
        <title>Whole genome shotgun sequence of Actinoplanes palleronii NBRC 14916.</title>
        <authorList>
            <person name="Komaki H."/>
            <person name="Tamura T."/>
        </authorList>
    </citation>
    <scope>NUCLEOTIDE SEQUENCE [LARGE SCALE GENOMIC DNA]</scope>
    <source>
        <strain evidence="7 8">NBRC 14916</strain>
    </source>
</reference>
<evidence type="ECO:0000256" key="1">
    <source>
        <dbReference type="ARBA" id="ARBA00010641"/>
    </source>
</evidence>
<dbReference type="NCBIfam" id="TIGR02937">
    <property type="entry name" value="sigma70-ECF"/>
    <property type="match status" value="1"/>
</dbReference>
<protein>
    <recommendedName>
        <fullName evidence="6">RNA polymerase sigma-70 region 4 domain-containing protein</fullName>
    </recommendedName>
</protein>
<dbReference type="InterPro" id="IPR036388">
    <property type="entry name" value="WH-like_DNA-bd_sf"/>
</dbReference>
<evidence type="ECO:0000256" key="2">
    <source>
        <dbReference type="ARBA" id="ARBA00023015"/>
    </source>
</evidence>
<sequence length="126" mass="14845">MRAWRHLDSVPRDDEEARRWLYTVARRITVDAVRRRKNRPVEVFLSDLEKTPHYDDTADEVIASTALNHAFTMLTDPHREVLRELHLRGRSMEETARRLDVPMGTIRSRAYYAIRALRAGLNSHDH</sequence>
<keyword evidence="3" id="KW-0731">Sigma factor</keyword>
<accession>A0ABQ4B5J4</accession>
<feature type="domain" description="RNA polymerase sigma-70 region 4" evidence="6">
    <location>
        <begin position="74"/>
        <end position="119"/>
    </location>
</feature>
<dbReference type="SUPFAM" id="SSF88946">
    <property type="entry name" value="Sigma2 domain of RNA polymerase sigma factors"/>
    <property type="match status" value="1"/>
</dbReference>
<evidence type="ECO:0000256" key="4">
    <source>
        <dbReference type="ARBA" id="ARBA00023125"/>
    </source>
</evidence>
<gene>
    <name evidence="7" type="ORF">Apa02nite_020230</name>
</gene>
<dbReference type="Proteomes" id="UP000624709">
    <property type="component" value="Unassembled WGS sequence"/>
</dbReference>
<evidence type="ECO:0000313" key="7">
    <source>
        <dbReference type="EMBL" id="GIE65915.1"/>
    </source>
</evidence>
<dbReference type="SUPFAM" id="SSF88659">
    <property type="entry name" value="Sigma3 and sigma4 domains of RNA polymerase sigma factors"/>
    <property type="match status" value="1"/>
</dbReference>
<evidence type="ECO:0000313" key="8">
    <source>
        <dbReference type="Proteomes" id="UP000624709"/>
    </source>
</evidence>
<dbReference type="Gene3D" id="1.10.1740.10">
    <property type="match status" value="1"/>
</dbReference>
<comment type="similarity">
    <text evidence="1">Belongs to the sigma-70 factor family. ECF subfamily.</text>
</comment>
<evidence type="ECO:0000256" key="5">
    <source>
        <dbReference type="ARBA" id="ARBA00023163"/>
    </source>
</evidence>
<dbReference type="Pfam" id="PF04545">
    <property type="entry name" value="Sigma70_r4"/>
    <property type="match status" value="1"/>
</dbReference>
<evidence type="ECO:0000256" key="3">
    <source>
        <dbReference type="ARBA" id="ARBA00023082"/>
    </source>
</evidence>
<keyword evidence="5" id="KW-0804">Transcription</keyword>
<proteinExistence type="inferred from homology"/>
<keyword evidence="2" id="KW-0805">Transcription regulation</keyword>
<dbReference type="InterPro" id="IPR014284">
    <property type="entry name" value="RNA_pol_sigma-70_dom"/>
</dbReference>
<organism evidence="7 8">
    <name type="scientific">Actinoplanes palleronii</name>
    <dbReference type="NCBI Taxonomy" id="113570"/>
    <lineage>
        <taxon>Bacteria</taxon>
        <taxon>Bacillati</taxon>
        <taxon>Actinomycetota</taxon>
        <taxon>Actinomycetes</taxon>
        <taxon>Micromonosporales</taxon>
        <taxon>Micromonosporaceae</taxon>
        <taxon>Actinoplanes</taxon>
    </lineage>
</organism>
<name>A0ABQ4B5J4_9ACTN</name>
<evidence type="ECO:0000259" key="6">
    <source>
        <dbReference type="Pfam" id="PF04545"/>
    </source>
</evidence>
<keyword evidence="4" id="KW-0238">DNA-binding</keyword>
<dbReference type="EMBL" id="BOMS01000026">
    <property type="protein sequence ID" value="GIE65915.1"/>
    <property type="molecule type" value="Genomic_DNA"/>
</dbReference>